<sequence length="225" mass="26387">MKKIYYFPGLISALLVPVLFWYYINPHVDKTVYNVIDFALPIKLAKDKSNFDSTLEPLRKWSLKKIKVDSGKAKENSKLYVSEIQQLQQNNEKNTAIEFILNEQNTYGDFVSLLNDMAIAKHESYALDMDKTGNFLVPVIHKSQKIEEEEFECLLCDDVIRDYEDPSITDAILDFIKRQFYSIFFEDISKLPKGAYYIIFGFLLFLNISMLSIKERFQLQRVLFK</sequence>
<dbReference type="OrthoDB" id="1272476at2"/>
<feature type="transmembrane region" description="Helical" evidence="1">
    <location>
        <begin position="5"/>
        <end position="24"/>
    </location>
</feature>
<evidence type="ECO:0000256" key="1">
    <source>
        <dbReference type="SAM" id="Phobius"/>
    </source>
</evidence>
<name>A0A1I0QXL2_9FLAO</name>
<dbReference type="EMBL" id="FOIU01000001">
    <property type="protein sequence ID" value="SEW32548.1"/>
    <property type="molecule type" value="Genomic_DNA"/>
</dbReference>
<keyword evidence="1" id="KW-1133">Transmembrane helix</keyword>
<organism evidence="2 3">
    <name type="scientific">Chryseobacterium wanjuense</name>
    <dbReference type="NCBI Taxonomy" id="356305"/>
    <lineage>
        <taxon>Bacteria</taxon>
        <taxon>Pseudomonadati</taxon>
        <taxon>Bacteroidota</taxon>
        <taxon>Flavobacteriia</taxon>
        <taxon>Flavobacteriales</taxon>
        <taxon>Weeksellaceae</taxon>
        <taxon>Chryseobacterium group</taxon>
        <taxon>Chryseobacterium</taxon>
    </lineage>
</organism>
<keyword evidence="1" id="KW-0472">Membrane</keyword>
<evidence type="ECO:0000313" key="3">
    <source>
        <dbReference type="Proteomes" id="UP000199469"/>
    </source>
</evidence>
<accession>A0A1I0QXL2</accession>
<evidence type="ECO:0000313" key="2">
    <source>
        <dbReference type="EMBL" id="SEW32548.1"/>
    </source>
</evidence>
<keyword evidence="1" id="KW-0812">Transmembrane</keyword>
<dbReference type="Proteomes" id="UP000199469">
    <property type="component" value="Unassembled WGS sequence"/>
</dbReference>
<gene>
    <name evidence="2" type="ORF">SAMN05421841_2308</name>
</gene>
<protein>
    <submittedName>
        <fullName evidence="2">Uncharacterized protein</fullName>
    </submittedName>
</protein>
<dbReference type="AlphaFoldDB" id="A0A1I0QXL2"/>
<dbReference type="STRING" id="356305.SAMN05421841_2308"/>
<dbReference type="RefSeq" id="WP_089792538.1">
    <property type="nucleotide sequence ID" value="NZ_FOIU01000001.1"/>
</dbReference>
<keyword evidence="3" id="KW-1185">Reference proteome</keyword>
<proteinExistence type="predicted"/>
<reference evidence="3" key="1">
    <citation type="submission" date="2016-10" db="EMBL/GenBank/DDBJ databases">
        <authorList>
            <person name="Varghese N."/>
            <person name="Submissions S."/>
        </authorList>
    </citation>
    <scope>NUCLEOTIDE SEQUENCE [LARGE SCALE GENOMIC DNA]</scope>
    <source>
        <strain evidence="3">DSM 17724</strain>
    </source>
</reference>
<feature type="transmembrane region" description="Helical" evidence="1">
    <location>
        <begin position="194"/>
        <end position="213"/>
    </location>
</feature>